<accession>A0A075ARF6</accession>
<gene>
    <name evidence="2" type="ORF">O9G_000956</name>
    <name evidence="3" type="ORF">ROZALSC1DRAFT_28991</name>
</gene>
<dbReference type="InterPro" id="IPR001611">
    <property type="entry name" value="Leu-rich_rpt"/>
</dbReference>
<evidence type="ECO:0000256" key="1">
    <source>
        <dbReference type="SAM" id="MobiDB-lite"/>
    </source>
</evidence>
<dbReference type="SMART" id="SM00368">
    <property type="entry name" value="LRR_RI"/>
    <property type="match status" value="2"/>
</dbReference>
<dbReference type="Gene3D" id="3.80.10.10">
    <property type="entry name" value="Ribonuclease Inhibitor"/>
    <property type="match status" value="2"/>
</dbReference>
<evidence type="ECO:0000313" key="5">
    <source>
        <dbReference type="Proteomes" id="UP000281549"/>
    </source>
</evidence>
<name>A0A075ARF6_ROZAC</name>
<dbReference type="InterPro" id="IPR032675">
    <property type="entry name" value="LRR_dom_sf"/>
</dbReference>
<feature type="compositionally biased region" description="Basic and acidic residues" evidence="1">
    <location>
        <begin position="149"/>
        <end position="159"/>
    </location>
</feature>
<evidence type="ECO:0000313" key="4">
    <source>
        <dbReference type="Proteomes" id="UP000030755"/>
    </source>
</evidence>
<reference evidence="3" key="3">
    <citation type="submission" date="2018-08" db="EMBL/GenBank/DDBJ databases">
        <title>Leveraging single-cell genomics to expand the Fungal Tree of Life.</title>
        <authorList>
            <consortium name="DOE Joint Genome Institute"/>
            <person name="Ahrendt S.R."/>
            <person name="Quandt C.A."/>
            <person name="Ciobanu D."/>
            <person name="Clum A."/>
            <person name="Salamov A."/>
            <person name="Andreopoulos B."/>
            <person name="Cheng J.-F."/>
            <person name="Woyke T."/>
            <person name="Pelin A."/>
            <person name="Henrissat B."/>
            <person name="Reynolds N."/>
            <person name="Benny G.L."/>
            <person name="Smith M.E."/>
            <person name="James T.Y."/>
            <person name="Grigoriev I.V."/>
        </authorList>
    </citation>
    <scope>NUCLEOTIDE SEQUENCE</scope>
    <source>
        <strain evidence="3">CSF55</strain>
    </source>
</reference>
<dbReference type="InterPro" id="IPR053040">
    <property type="entry name" value="LRR-containing_protein_71"/>
</dbReference>
<dbReference type="Proteomes" id="UP000281549">
    <property type="component" value="Unassembled WGS sequence"/>
</dbReference>
<dbReference type="HOGENOM" id="CLU_966937_0_0_1"/>
<evidence type="ECO:0000313" key="3">
    <source>
        <dbReference type="EMBL" id="RKP19401.1"/>
    </source>
</evidence>
<dbReference type="EMBL" id="KE561265">
    <property type="protein sequence ID" value="EPZ31311.1"/>
    <property type="molecule type" value="Genomic_DNA"/>
</dbReference>
<dbReference type="PANTHER" id="PTHR46984:SF1">
    <property type="entry name" value="LEUCINE-RICH REPEAT-CONTAINING PROTEIN 71"/>
    <property type="match status" value="1"/>
</dbReference>
<dbReference type="Proteomes" id="UP000030755">
    <property type="component" value="Unassembled WGS sequence"/>
</dbReference>
<dbReference type="EMBL" id="ML005229">
    <property type="protein sequence ID" value="RKP19401.1"/>
    <property type="molecule type" value="Genomic_DNA"/>
</dbReference>
<evidence type="ECO:0000313" key="2">
    <source>
        <dbReference type="EMBL" id="EPZ31311.1"/>
    </source>
</evidence>
<dbReference type="PANTHER" id="PTHR46984">
    <property type="entry name" value="LEUCINE-RICH REPEAT-CONTAINING PROTEIN 71"/>
    <property type="match status" value="1"/>
</dbReference>
<sequence length="288" mass="31498">MEAVAEMLKYNQNLSSLNLGRNQIRDHGIKALSKGFTKTLATPEEIAARKKFLQDMDKRKKEAEEEMSKRMQRAGKTNSALARPSSSLKDKRNSQADIQKLQKKSALANSNSTGNSQGTNKNPSKKTADKPDPAAGKSKTSGSQAPAAENRKGSSDGKGKKVAAGSKTGKKKSDEKEEIDETDAAIQELTMESNGQTYLFGNRTLGFLNLYGNQISEEGLNIIFSFVKDQDSPEGVSSMPGLTHIILFENHFDKSNPILQALLNHLIQKVNGSQEDDTIVEPIEENNE</sequence>
<organism evidence="2 4">
    <name type="scientific">Rozella allomycis (strain CSF55)</name>
    <dbReference type="NCBI Taxonomy" id="988480"/>
    <lineage>
        <taxon>Eukaryota</taxon>
        <taxon>Fungi</taxon>
        <taxon>Fungi incertae sedis</taxon>
        <taxon>Cryptomycota</taxon>
        <taxon>Cryptomycota incertae sedis</taxon>
        <taxon>Rozella</taxon>
    </lineage>
</organism>
<feature type="compositionally biased region" description="Basic and acidic residues" evidence="1">
    <location>
        <begin position="56"/>
        <end position="69"/>
    </location>
</feature>
<reference evidence="5" key="2">
    <citation type="journal article" date="2018" name="Nat. Microbiol.">
        <title>Leveraging single-cell genomics to expand the fungal tree of life.</title>
        <authorList>
            <person name="Ahrendt S.R."/>
            <person name="Quandt C.A."/>
            <person name="Ciobanu D."/>
            <person name="Clum A."/>
            <person name="Salamov A."/>
            <person name="Andreopoulos B."/>
            <person name="Cheng J.F."/>
            <person name="Woyke T."/>
            <person name="Pelin A."/>
            <person name="Henrissat B."/>
            <person name="Reynolds N.K."/>
            <person name="Benny G.L."/>
            <person name="Smith M.E."/>
            <person name="James T.Y."/>
            <person name="Grigoriev I.V."/>
        </authorList>
    </citation>
    <scope>NUCLEOTIDE SEQUENCE [LARGE SCALE GENOMIC DNA]</scope>
    <source>
        <strain evidence="5">CSF55</strain>
    </source>
</reference>
<reference evidence="2 4" key="1">
    <citation type="journal article" date="2013" name="Curr. Biol.">
        <title>Shared signatures of parasitism and phylogenomics unite Cryptomycota and microsporidia.</title>
        <authorList>
            <person name="James T.Y."/>
            <person name="Pelin A."/>
            <person name="Bonen L."/>
            <person name="Ahrendt S."/>
            <person name="Sain D."/>
            <person name="Corradi N."/>
            <person name="Stajich J.E."/>
        </authorList>
    </citation>
    <scope>NUCLEOTIDE SEQUENCE [LARGE SCALE GENOMIC DNA]</scope>
    <source>
        <strain evidence="2">CSF55</strain>
        <strain evidence="2">CSF55</strain>
    </source>
</reference>
<dbReference type="STRING" id="988480.A0A075ARF6"/>
<keyword evidence="4" id="KW-1185">Reference proteome</keyword>
<proteinExistence type="predicted"/>
<feature type="compositionally biased region" description="Polar residues" evidence="1">
    <location>
        <begin position="75"/>
        <end position="87"/>
    </location>
</feature>
<feature type="region of interest" description="Disordered" evidence="1">
    <location>
        <begin position="56"/>
        <end position="179"/>
    </location>
</feature>
<feature type="compositionally biased region" description="Low complexity" evidence="1">
    <location>
        <begin position="109"/>
        <end position="122"/>
    </location>
</feature>
<protein>
    <submittedName>
        <fullName evidence="2">Uncharacterized protein</fullName>
    </submittedName>
</protein>
<dbReference type="SUPFAM" id="SSF52047">
    <property type="entry name" value="RNI-like"/>
    <property type="match status" value="1"/>
</dbReference>
<dbReference type="Pfam" id="PF13516">
    <property type="entry name" value="LRR_6"/>
    <property type="match status" value="1"/>
</dbReference>
<dbReference type="OrthoDB" id="120976at2759"/>
<dbReference type="AlphaFoldDB" id="A0A075ARF6"/>